<dbReference type="EMBL" id="LS483476">
    <property type="protein sequence ID" value="SQI51351.1"/>
    <property type="molecule type" value="Genomic_DNA"/>
</dbReference>
<name>A0A2X4VKK9_LEDLE</name>
<dbReference type="Pfam" id="PF00092">
    <property type="entry name" value="VWA"/>
    <property type="match status" value="1"/>
</dbReference>
<feature type="compositionally biased region" description="Basic and acidic residues" evidence="2">
    <location>
        <begin position="38"/>
        <end position="50"/>
    </location>
</feature>
<feature type="domain" description="VWFA" evidence="3">
    <location>
        <begin position="173"/>
        <end position="361"/>
    </location>
</feature>
<keyword evidence="1" id="KW-0175">Coiled coil</keyword>
<evidence type="ECO:0000313" key="5">
    <source>
        <dbReference type="Proteomes" id="UP000249134"/>
    </source>
</evidence>
<dbReference type="Gene3D" id="3.40.50.410">
    <property type="entry name" value="von Willebrand factor, type A domain"/>
    <property type="match status" value="1"/>
</dbReference>
<dbReference type="GO" id="GO:0016491">
    <property type="term" value="F:oxidoreductase activity"/>
    <property type="evidence" value="ECO:0007669"/>
    <property type="project" value="UniProtKB-KW"/>
</dbReference>
<dbReference type="STRING" id="1348624.GCA_001591545_03578"/>
<keyword evidence="5" id="KW-1185">Reference proteome</keyword>
<feature type="region of interest" description="Disordered" evidence="2">
    <location>
        <begin position="28"/>
        <end position="72"/>
    </location>
</feature>
<feature type="coiled-coil region" evidence="1">
    <location>
        <begin position="438"/>
        <end position="469"/>
    </location>
</feature>
<dbReference type="Proteomes" id="UP000249134">
    <property type="component" value="Chromosome 1"/>
</dbReference>
<protein>
    <submittedName>
        <fullName evidence="4">D-amino acid dehydrogenase, large subunit</fullName>
        <ecNumber evidence="4">1.4.99.6</ecNumber>
    </submittedName>
</protein>
<dbReference type="RefSeq" id="WP_066145349.1">
    <property type="nucleotide sequence ID" value="NZ_CBCSGM010000006.1"/>
</dbReference>
<evidence type="ECO:0000256" key="2">
    <source>
        <dbReference type="SAM" id="MobiDB-lite"/>
    </source>
</evidence>
<reference evidence="4 5" key="1">
    <citation type="submission" date="2018-06" db="EMBL/GenBank/DDBJ databases">
        <authorList>
            <consortium name="Pathogen Informatics"/>
            <person name="Doyle S."/>
        </authorList>
    </citation>
    <scope>NUCLEOTIDE SEQUENCE [LARGE SCALE GENOMIC DNA]</scope>
    <source>
        <strain evidence="4 5">NCTC4824</strain>
    </source>
</reference>
<evidence type="ECO:0000313" key="4">
    <source>
        <dbReference type="EMBL" id="SQI51351.1"/>
    </source>
</evidence>
<dbReference type="KEGG" id="blen:NCTC4824_00196"/>
<dbReference type="InterPro" id="IPR036465">
    <property type="entry name" value="vWFA_dom_sf"/>
</dbReference>
<dbReference type="InterPro" id="IPR002035">
    <property type="entry name" value="VWF_A"/>
</dbReference>
<dbReference type="PROSITE" id="PS51257">
    <property type="entry name" value="PROKAR_LIPOPROTEIN"/>
    <property type="match status" value="1"/>
</dbReference>
<dbReference type="AlphaFoldDB" id="A0A2X4VKK9"/>
<dbReference type="SUPFAM" id="SSF53300">
    <property type="entry name" value="vWA-like"/>
    <property type="match status" value="1"/>
</dbReference>
<keyword evidence="4" id="KW-0560">Oxidoreductase</keyword>
<dbReference type="PROSITE" id="PS50234">
    <property type="entry name" value="VWFA"/>
    <property type="match status" value="1"/>
</dbReference>
<dbReference type="EC" id="1.4.99.6" evidence="4"/>
<gene>
    <name evidence="4" type="primary">dadA_1</name>
    <name evidence="4" type="ORF">NCTC4824_00196</name>
</gene>
<dbReference type="SMART" id="SM00327">
    <property type="entry name" value="VWA"/>
    <property type="match status" value="1"/>
</dbReference>
<evidence type="ECO:0000259" key="3">
    <source>
        <dbReference type="PROSITE" id="PS50234"/>
    </source>
</evidence>
<proteinExistence type="predicted"/>
<accession>A0A2X4VKK9</accession>
<organism evidence="4 5">
    <name type="scientific">Lederbergia lenta</name>
    <name type="common">Bacillus lentus</name>
    <dbReference type="NCBI Taxonomy" id="1467"/>
    <lineage>
        <taxon>Bacteria</taxon>
        <taxon>Bacillati</taxon>
        <taxon>Bacillota</taxon>
        <taxon>Bacilli</taxon>
        <taxon>Bacillales</taxon>
        <taxon>Bacillaceae</taxon>
        <taxon>Lederbergia</taxon>
    </lineage>
</organism>
<sequence>MKLKPFLLWTVFVFILTACGEKADDEKKLVPNEPIALDDVKVSEKEKESEGEAESGNGVEEETEKHTIPQDIEPAPLPQTLAELAALPPGYTGPQLFGIHEDDHPKLDELTAHLPDISGEPTEAQLNHYYNEILAVFQHDFNGPEELLAKMRFQAIGNPDIEDPRMQFKENLNVLVLLDASGSMRKDLGGETQMGAAKKAITNFVEGLPAEANVGLRIYGHKGTGSDADKARSCASSDLIYPIGKYNKAGFQTSLEKAQPAGWTPIQLAINEAQKDLLEFKGDQNTNIIYLVSDGVSTCDDDPVTAAKQLYESDITPIVNVIGFNVDNEGQKQLKEVAKVTEGTYEDVQNAESLQNELDQMKEIAKNWEKWKTQKETSLEHDKLSNSLDIFGYGTDEYRKRLDEGGQVGTALQYLYQQRKLMSGASHDYLRKRNNEYHNWIEEEYNKLKKELRKLNEKKIDEALQLLEEKFKQNVPEDRNKS</sequence>
<evidence type="ECO:0000256" key="1">
    <source>
        <dbReference type="SAM" id="Coils"/>
    </source>
</evidence>